<evidence type="ECO:0000313" key="2">
    <source>
        <dbReference type="Proteomes" id="UP001207468"/>
    </source>
</evidence>
<reference evidence="1" key="1">
    <citation type="submission" date="2021-03" db="EMBL/GenBank/DDBJ databases">
        <title>Evolutionary priming and transition to the ectomycorrhizal habit in an iconic lineage of mushroom-forming fungi: is preadaptation a requirement?</title>
        <authorList>
            <consortium name="DOE Joint Genome Institute"/>
            <person name="Looney B.P."/>
            <person name="Miyauchi S."/>
            <person name="Morin E."/>
            <person name="Drula E."/>
            <person name="Courty P.E."/>
            <person name="Chicoki N."/>
            <person name="Fauchery L."/>
            <person name="Kohler A."/>
            <person name="Kuo A."/>
            <person name="LaButti K."/>
            <person name="Pangilinan J."/>
            <person name="Lipzen A."/>
            <person name="Riley R."/>
            <person name="Andreopoulos W."/>
            <person name="He G."/>
            <person name="Johnson J."/>
            <person name="Barry K.W."/>
            <person name="Grigoriev I.V."/>
            <person name="Nagy L."/>
            <person name="Hibbett D."/>
            <person name="Henrissat B."/>
            <person name="Matheny P.B."/>
            <person name="Labbe J."/>
            <person name="Martin A.F."/>
        </authorList>
    </citation>
    <scope>NUCLEOTIDE SEQUENCE</scope>
    <source>
        <strain evidence="1">BPL698</strain>
    </source>
</reference>
<keyword evidence="2" id="KW-1185">Reference proteome</keyword>
<organism evidence="1 2">
    <name type="scientific">Russula earlei</name>
    <dbReference type="NCBI Taxonomy" id="71964"/>
    <lineage>
        <taxon>Eukaryota</taxon>
        <taxon>Fungi</taxon>
        <taxon>Dikarya</taxon>
        <taxon>Basidiomycota</taxon>
        <taxon>Agaricomycotina</taxon>
        <taxon>Agaricomycetes</taxon>
        <taxon>Russulales</taxon>
        <taxon>Russulaceae</taxon>
        <taxon>Russula</taxon>
    </lineage>
</organism>
<dbReference type="Proteomes" id="UP001207468">
    <property type="component" value="Unassembled WGS sequence"/>
</dbReference>
<comment type="caution">
    <text evidence="1">The sequence shown here is derived from an EMBL/GenBank/DDBJ whole genome shotgun (WGS) entry which is preliminary data.</text>
</comment>
<protein>
    <submittedName>
        <fullName evidence="1">Uncharacterized protein</fullName>
    </submittedName>
</protein>
<evidence type="ECO:0000313" key="1">
    <source>
        <dbReference type="EMBL" id="KAI9454178.1"/>
    </source>
</evidence>
<name>A0ACC0U0M8_9AGAM</name>
<accession>A0ACC0U0M8</accession>
<proteinExistence type="predicted"/>
<sequence>MEMGLHKYELSLEEWGQLASVLKILKDATLFFSGFGLPDPTKDHTAPNLATVILAMDHLEQVLKSFLSDSDYDITIGC</sequence>
<dbReference type="EMBL" id="JAGFNK010000281">
    <property type="protein sequence ID" value="KAI9454178.1"/>
    <property type="molecule type" value="Genomic_DNA"/>
</dbReference>
<gene>
    <name evidence="1" type="ORF">F5148DRAFT_1288773</name>
</gene>